<evidence type="ECO:0000313" key="1">
    <source>
        <dbReference type="EMBL" id="KAI0531010.1"/>
    </source>
</evidence>
<evidence type="ECO:0000313" key="2">
    <source>
        <dbReference type="Proteomes" id="UP000829196"/>
    </source>
</evidence>
<organism evidence="1 2">
    <name type="scientific">Dendrobium nobile</name>
    <name type="common">Orchid</name>
    <dbReference type="NCBI Taxonomy" id="94219"/>
    <lineage>
        <taxon>Eukaryota</taxon>
        <taxon>Viridiplantae</taxon>
        <taxon>Streptophyta</taxon>
        <taxon>Embryophyta</taxon>
        <taxon>Tracheophyta</taxon>
        <taxon>Spermatophyta</taxon>
        <taxon>Magnoliopsida</taxon>
        <taxon>Liliopsida</taxon>
        <taxon>Asparagales</taxon>
        <taxon>Orchidaceae</taxon>
        <taxon>Epidendroideae</taxon>
        <taxon>Malaxideae</taxon>
        <taxon>Dendrobiinae</taxon>
        <taxon>Dendrobium</taxon>
    </lineage>
</organism>
<dbReference type="Pfam" id="PF03004">
    <property type="entry name" value="Transposase_24"/>
    <property type="match status" value="1"/>
</dbReference>
<protein>
    <submittedName>
        <fullName evidence="1">Uncharacterized protein</fullName>
    </submittedName>
</protein>
<reference evidence="1" key="1">
    <citation type="journal article" date="2022" name="Front. Genet.">
        <title>Chromosome-Scale Assembly of the Dendrobium nobile Genome Provides Insights Into the Molecular Mechanism of the Biosynthesis of the Medicinal Active Ingredient of Dendrobium.</title>
        <authorList>
            <person name="Xu Q."/>
            <person name="Niu S.-C."/>
            <person name="Li K.-L."/>
            <person name="Zheng P.-J."/>
            <person name="Zhang X.-J."/>
            <person name="Jia Y."/>
            <person name="Liu Y."/>
            <person name="Niu Y.-X."/>
            <person name="Yu L.-H."/>
            <person name="Chen D.-F."/>
            <person name="Zhang G.-Q."/>
        </authorList>
    </citation>
    <scope>NUCLEOTIDE SEQUENCE</scope>
    <source>
        <tissue evidence="1">Leaf</tissue>
    </source>
</reference>
<accession>A0A8T3CF95</accession>
<proteinExistence type="predicted"/>
<sequence>MHTMSKRFSDFRSKAYIHYKKLGGGVLARKKPYKELIERPSDWIWLCNFFDSEIFKKKSESNSRNRLMLKVIHRMGTKSLVAHLYDKDIATPGLVKMECWFSLEQICNVEYMPLTHQILQVSHPLLHRKPASRTTEASEQVNQNLCTLEIFLQPYPLLTLSKSSGTLVESNLTVLLSEAGRRLVFSMPT</sequence>
<dbReference type="EMBL" id="JAGYWB010000001">
    <property type="protein sequence ID" value="KAI0531010.1"/>
    <property type="molecule type" value="Genomic_DNA"/>
</dbReference>
<dbReference type="InterPro" id="IPR004252">
    <property type="entry name" value="Probable_transposase_24"/>
</dbReference>
<dbReference type="AlphaFoldDB" id="A0A8T3CF95"/>
<dbReference type="OrthoDB" id="1741773at2759"/>
<comment type="caution">
    <text evidence="1">The sequence shown here is derived from an EMBL/GenBank/DDBJ whole genome shotgun (WGS) entry which is preliminary data.</text>
</comment>
<dbReference type="Proteomes" id="UP000829196">
    <property type="component" value="Unassembled WGS sequence"/>
</dbReference>
<gene>
    <name evidence="1" type="ORF">KFK09_000559</name>
</gene>
<keyword evidence="2" id="KW-1185">Reference proteome</keyword>
<name>A0A8T3CF95_DENNO</name>